<evidence type="ECO:0000313" key="4">
    <source>
        <dbReference type="Proteomes" id="UP000194885"/>
    </source>
</evidence>
<evidence type="ECO:0000313" key="3">
    <source>
        <dbReference type="EMBL" id="ROX56600.1"/>
    </source>
</evidence>
<evidence type="ECO:0000313" key="1">
    <source>
        <dbReference type="EMBL" id="KAA0689046.1"/>
    </source>
</evidence>
<reference evidence="1 6" key="2">
    <citation type="submission" date="2018-07" db="EMBL/GenBank/DDBJ databases">
        <title>High quality draft genome sequencing of Enterococcus faecium exhibiting probiotic potential isolated from mucus of freshwater fish.</title>
        <authorList>
            <person name="El-Jeni R."/>
            <person name="Ghedira K."/>
            <person name="Abdelhak S."/>
            <person name="El-Bour M."/>
            <person name="Bouhaouala-Zahar B."/>
        </authorList>
    </citation>
    <scope>NUCLEOTIDE SEQUENCE [LARGE SCALE GENOMIC DNA]</scope>
    <source>
        <strain evidence="1 6">R.A73</strain>
    </source>
</reference>
<organism evidence="2 4">
    <name type="scientific">Enterococcus faecium</name>
    <name type="common">Streptococcus faecium</name>
    <dbReference type="NCBI Taxonomy" id="1352"/>
    <lineage>
        <taxon>Bacteria</taxon>
        <taxon>Bacillati</taxon>
        <taxon>Bacillota</taxon>
        <taxon>Bacilli</taxon>
        <taxon>Lactobacillales</taxon>
        <taxon>Enterococcaceae</taxon>
        <taxon>Enterococcus</taxon>
    </lineage>
</organism>
<dbReference type="RefSeq" id="WP_002329372.1">
    <property type="nucleotide sequence ID" value="NZ_CAACXZ010000004.1"/>
</dbReference>
<dbReference type="EMBL" id="QOVC01000010">
    <property type="protein sequence ID" value="KAA0689046.1"/>
    <property type="molecule type" value="Genomic_DNA"/>
</dbReference>
<dbReference type="Proteomes" id="UP000194885">
    <property type="component" value="Unassembled WGS sequence"/>
</dbReference>
<evidence type="ECO:0000313" key="5">
    <source>
        <dbReference type="Proteomes" id="UP000281752"/>
    </source>
</evidence>
<evidence type="ECO:0000313" key="6">
    <source>
        <dbReference type="Proteomes" id="UP000448762"/>
    </source>
</evidence>
<dbReference type="GeneID" id="66497247"/>
<dbReference type="EMBL" id="RKNM01000006">
    <property type="protein sequence ID" value="ROX56600.1"/>
    <property type="molecule type" value="Genomic_DNA"/>
</dbReference>
<proteinExistence type="predicted"/>
<reference evidence="3 5" key="3">
    <citation type="submission" date="2018-10" db="EMBL/GenBank/DDBJ databases">
        <title>Genotypes and phenotypes of Enterococci isolated from broiler chickens.</title>
        <authorList>
            <person name="Muhammad A.R."/>
            <person name="Diarra M.S."/>
        </authorList>
    </citation>
    <scope>NUCLEOTIDE SEQUENCE [LARGE SCALE GENOMIC DNA]</scope>
    <source>
        <strain evidence="3 5">P5 C A 35</strain>
    </source>
</reference>
<evidence type="ECO:0008006" key="7">
    <source>
        <dbReference type="Google" id="ProtNLM"/>
    </source>
</evidence>
<gene>
    <name evidence="2" type="ORF">A5810_000864</name>
    <name evidence="1" type="ORF">DTX73_12270</name>
    <name evidence="3" type="ORF">EGW36_06365</name>
</gene>
<comment type="caution">
    <text evidence="2">The sequence shown here is derived from an EMBL/GenBank/DDBJ whole genome shotgun (WGS) entry which is preliminary data.</text>
</comment>
<dbReference type="AlphaFoldDB" id="A0A133MZL8"/>
<evidence type="ECO:0000313" key="2">
    <source>
        <dbReference type="EMBL" id="OTN94620.1"/>
    </source>
</evidence>
<reference evidence="2 4" key="1">
    <citation type="submission" date="2017-05" db="EMBL/GenBank/DDBJ databases">
        <title>The Genome Sequence of Enterococcus faecium 7H8_DIV0219.</title>
        <authorList>
            <consortium name="The Broad Institute Genomics Platform"/>
            <consortium name="The Broad Institute Genomic Center for Infectious Diseases"/>
            <person name="Earl A."/>
            <person name="Manson A."/>
            <person name="Schwartman J."/>
            <person name="Gilmore M."/>
            <person name="Abouelleil A."/>
            <person name="Cao P."/>
            <person name="Chapman S."/>
            <person name="Cusick C."/>
            <person name="Shea T."/>
            <person name="Young S."/>
            <person name="Neafsey D."/>
            <person name="Nusbaum C."/>
            <person name="Birren B."/>
        </authorList>
    </citation>
    <scope>NUCLEOTIDE SEQUENCE [LARGE SCALE GENOMIC DNA]</scope>
    <source>
        <strain evidence="2 4">7H8_DIV0219</strain>
    </source>
</reference>
<dbReference type="Proteomes" id="UP000281752">
    <property type="component" value="Unassembled WGS sequence"/>
</dbReference>
<accession>A0A133MZL8</accession>
<sequence length="70" mass="7988">MVKAEVGRTYICKPIGVSHELIGCIERTYNNTAVVYVESYDQRDHPIIHESKYRMLVKFCDISAPAELVS</sequence>
<dbReference type="Proteomes" id="UP000448762">
    <property type="component" value="Unassembled WGS sequence"/>
</dbReference>
<protein>
    <recommendedName>
        <fullName evidence="7">DUF2187 domain-containing protein</fullName>
    </recommendedName>
</protein>
<name>A0A133MZL8_ENTFC</name>
<dbReference type="EMBL" id="NGKW01000002">
    <property type="protein sequence ID" value="OTN94620.1"/>
    <property type="molecule type" value="Genomic_DNA"/>
</dbReference>